<sequence length="97" mass="10578">MAEPRAGLRRGHVPGSINIPFTEVLNNGKYKSPESLAEIFSRKGLINKDELVFSCGSGVTACIVLFAAYLADFESLRLYDGSWAEWGADETLPLGLE</sequence>
<dbReference type="InterPro" id="IPR001763">
    <property type="entry name" value="Rhodanese-like_dom"/>
</dbReference>
<feature type="transmembrane region" description="Helical" evidence="3">
    <location>
        <begin position="51"/>
        <end position="71"/>
    </location>
</feature>
<dbReference type="PANTHER" id="PTHR11364">
    <property type="entry name" value="THIOSULFATE SULFERTANSFERASE"/>
    <property type="match status" value="1"/>
</dbReference>
<keyword evidence="3" id="KW-1133">Transmembrane helix</keyword>
<dbReference type="EC" id="2.8.1.2" evidence="5"/>
<dbReference type="Pfam" id="PF00581">
    <property type="entry name" value="Rhodanese"/>
    <property type="match status" value="1"/>
</dbReference>
<dbReference type="InterPro" id="IPR045078">
    <property type="entry name" value="TST/MPST-like"/>
</dbReference>
<evidence type="ECO:0000256" key="3">
    <source>
        <dbReference type="SAM" id="Phobius"/>
    </source>
</evidence>
<evidence type="ECO:0000256" key="2">
    <source>
        <dbReference type="ARBA" id="ARBA00022737"/>
    </source>
</evidence>
<evidence type="ECO:0000313" key="5">
    <source>
        <dbReference type="EMBL" id="PHM21936.1"/>
    </source>
</evidence>
<dbReference type="Proteomes" id="UP000224871">
    <property type="component" value="Unassembled WGS sequence"/>
</dbReference>
<dbReference type="PROSITE" id="PS50206">
    <property type="entry name" value="RHODANESE_3"/>
    <property type="match status" value="1"/>
</dbReference>
<gene>
    <name evidence="5" type="primary">sseA_2</name>
    <name evidence="5" type="ORF">Xinn_04190</name>
</gene>
<keyword evidence="1 5" id="KW-0808">Transferase</keyword>
<feature type="domain" description="Rhodanese" evidence="4">
    <location>
        <begin position="3"/>
        <end position="91"/>
    </location>
</feature>
<dbReference type="RefSeq" id="WP_244590299.1">
    <property type="nucleotide sequence ID" value="NZ_CAWNQC010000164.1"/>
</dbReference>
<dbReference type="SMART" id="SM00450">
    <property type="entry name" value="RHOD"/>
    <property type="match status" value="1"/>
</dbReference>
<accession>A0A2G0MHP6</accession>
<comment type="caution">
    <text evidence="5">The sequence shown here is derived from an EMBL/GenBank/DDBJ whole genome shotgun (WGS) entry which is preliminary data.</text>
</comment>
<organism evidence="5 6">
    <name type="scientific">Xenorhabdus innexi</name>
    <dbReference type="NCBI Taxonomy" id="290109"/>
    <lineage>
        <taxon>Bacteria</taxon>
        <taxon>Pseudomonadati</taxon>
        <taxon>Pseudomonadota</taxon>
        <taxon>Gammaproteobacteria</taxon>
        <taxon>Enterobacterales</taxon>
        <taxon>Morganellaceae</taxon>
        <taxon>Xenorhabdus</taxon>
    </lineage>
</organism>
<dbReference type="SUPFAM" id="SSF52821">
    <property type="entry name" value="Rhodanese/Cell cycle control phosphatase"/>
    <property type="match status" value="1"/>
</dbReference>
<evidence type="ECO:0000259" key="4">
    <source>
        <dbReference type="PROSITE" id="PS50206"/>
    </source>
</evidence>
<dbReference type="InterPro" id="IPR036873">
    <property type="entry name" value="Rhodanese-like_dom_sf"/>
</dbReference>
<dbReference type="Gene3D" id="3.40.250.10">
    <property type="entry name" value="Rhodanese-like domain"/>
    <property type="match status" value="1"/>
</dbReference>
<keyword evidence="6" id="KW-1185">Reference proteome</keyword>
<dbReference type="EMBL" id="NIBU01000246">
    <property type="protein sequence ID" value="PHM21936.1"/>
    <property type="molecule type" value="Genomic_DNA"/>
</dbReference>
<evidence type="ECO:0000313" key="6">
    <source>
        <dbReference type="Proteomes" id="UP000224871"/>
    </source>
</evidence>
<dbReference type="CDD" id="cd01449">
    <property type="entry name" value="TST_Repeat_2"/>
    <property type="match status" value="1"/>
</dbReference>
<keyword evidence="2" id="KW-0677">Repeat</keyword>
<dbReference type="PANTHER" id="PTHR11364:SF27">
    <property type="entry name" value="SULFURTRANSFERASE"/>
    <property type="match status" value="1"/>
</dbReference>
<proteinExistence type="predicted"/>
<evidence type="ECO:0000256" key="1">
    <source>
        <dbReference type="ARBA" id="ARBA00022679"/>
    </source>
</evidence>
<reference evidence="5 6" key="1">
    <citation type="journal article" date="2017" name="Nat. Microbiol.">
        <title>Natural product diversity associated with the nematode symbionts Photorhabdus and Xenorhabdus.</title>
        <authorList>
            <person name="Tobias N.J."/>
            <person name="Wolff H."/>
            <person name="Djahanschiri B."/>
            <person name="Grundmann F."/>
            <person name="Kronenwerth M."/>
            <person name="Shi Y.M."/>
            <person name="Simonyi S."/>
            <person name="Grun P."/>
            <person name="Shapiro-Ilan D."/>
            <person name="Pidot S.J."/>
            <person name="Stinear T.P."/>
            <person name="Ebersberger I."/>
            <person name="Bode H.B."/>
        </authorList>
    </citation>
    <scope>NUCLEOTIDE SEQUENCE [LARGE SCALE GENOMIC DNA]</scope>
    <source>
        <strain evidence="5 6">DSM 16336</strain>
    </source>
</reference>
<dbReference type="GO" id="GO:0016784">
    <property type="term" value="F:3-mercaptopyruvate sulfurtransferase activity"/>
    <property type="evidence" value="ECO:0007669"/>
    <property type="project" value="UniProtKB-EC"/>
</dbReference>
<name>A0A2G0MHP6_9GAMM</name>
<keyword evidence="3" id="KW-0472">Membrane</keyword>
<protein>
    <submittedName>
        <fullName evidence="5">3-mercaptopyruvate sulfurtransferase</fullName>
        <ecNumber evidence="5">2.8.1.2</ecNumber>
    </submittedName>
</protein>
<keyword evidence="3" id="KW-0812">Transmembrane</keyword>